<accession>A0ACB9GI00</accession>
<reference evidence="2" key="1">
    <citation type="journal article" date="2022" name="Mol. Ecol. Resour.">
        <title>The genomes of chicory, endive, great burdock and yacon provide insights into Asteraceae palaeo-polyploidization history and plant inulin production.</title>
        <authorList>
            <person name="Fan W."/>
            <person name="Wang S."/>
            <person name="Wang H."/>
            <person name="Wang A."/>
            <person name="Jiang F."/>
            <person name="Liu H."/>
            <person name="Zhao H."/>
            <person name="Xu D."/>
            <person name="Zhang Y."/>
        </authorList>
    </citation>
    <scope>NUCLEOTIDE SEQUENCE [LARGE SCALE GENOMIC DNA]</scope>
    <source>
        <strain evidence="2">cv. Punajuju</strain>
    </source>
</reference>
<evidence type="ECO:0000313" key="1">
    <source>
        <dbReference type="EMBL" id="KAI3783075.1"/>
    </source>
</evidence>
<name>A0ACB9GI00_CICIN</name>
<reference evidence="1 2" key="2">
    <citation type="journal article" date="2022" name="Mol. Ecol. Resour.">
        <title>The genomes of chicory, endive, great burdock and yacon provide insights into Asteraceae paleo-polyploidization history and plant inulin production.</title>
        <authorList>
            <person name="Fan W."/>
            <person name="Wang S."/>
            <person name="Wang H."/>
            <person name="Wang A."/>
            <person name="Jiang F."/>
            <person name="Liu H."/>
            <person name="Zhao H."/>
            <person name="Xu D."/>
            <person name="Zhang Y."/>
        </authorList>
    </citation>
    <scope>NUCLEOTIDE SEQUENCE [LARGE SCALE GENOMIC DNA]</scope>
    <source>
        <strain evidence="2">cv. Punajuju</strain>
        <tissue evidence="1">Leaves</tissue>
    </source>
</reference>
<dbReference type="Proteomes" id="UP001055811">
    <property type="component" value="Linkage Group LG02"/>
</dbReference>
<evidence type="ECO:0000313" key="2">
    <source>
        <dbReference type="Proteomes" id="UP001055811"/>
    </source>
</evidence>
<organism evidence="1 2">
    <name type="scientific">Cichorium intybus</name>
    <name type="common">Chicory</name>
    <dbReference type="NCBI Taxonomy" id="13427"/>
    <lineage>
        <taxon>Eukaryota</taxon>
        <taxon>Viridiplantae</taxon>
        <taxon>Streptophyta</taxon>
        <taxon>Embryophyta</taxon>
        <taxon>Tracheophyta</taxon>
        <taxon>Spermatophyta</taxon>
        <taxon>Magnoliopsida</taxon>
        <taxon>eudicotyledons</taxon>
        <taxon>Gunneridae</taxon>
        <taxon>Pentapetalae</taxon>
        <taxon>asterids</taxon>
        <taxon>campanulids</taxon>
        <taxon>Asterales</taxon>
        <taxon>Asteraceae</taxon>
        <taxon>Cichorioideae</taxon>
        <taxon>Cichorieae</taxon>
        <taxon>Cichoriinae</taxon>
        <taxon>Cichorium</taxon>
    </lineage>
</organism>
<gene>
    <name evidence="1" type="ORF">L2E82_13137</name>
</gene>
<comment type="caution">
    <text evidence="1">The sequence shown here is derived from an EMBL/GenBank/DDBJ whole genome shotgun (WGS) entry which is preliminary data.</text>
</comment>
<dbReference type="EMBL" id="CM042010">
    <property type="protein sequence ID" value="KAI3783075.1"/>
    <property type="molecule type" value="Genomic_DNA"/>
</dbReference>
<sequence>MYKGLHAYLRFETDSVISPNLFDGVWDVKPEGVITKVHPLPVTPVHLDAMDRRLFPLATTVAVTSGILPTDTCLKTLPDYKVPAVVFT</sequence>
<keyword evidence="2" id="KW-1185">Reference proteome</keyword>
<proteinExistence type="predicted"/>
<protein>
    <submittedName>
        <fullName evidence="1">Uncharacterized protein</fullName>
    </submittedName>
</protein>